<dbReference type="PROSITE" id="PS51354">
    <property type="entry name" value="GLUTAREDOXIN_2"/>
    <property type="match status" value="1"/>
</dbReference>
<dbReference type="InterPro" id="IPR051548">
    <property type="entry name" value="Grx-like_ET"/>
</dbReference>
<evidence type="ECO:0000259" key="1">
    <source>
        <dbReference type="Pfam" id="PF00462"/>
    </source>
</evidence>
<dbReference type="GO" id="GO:0045454">
    <property type="term" value="P:cell redox homeostasis"/>
    <property type="evidence" value="ECO:0007669"/>
    <property type="project" value="TreeGrafter"/>
</dbReference>
<dbReference type="InterPro" id="IPR002109">
    <property type="entry name" value="Glutaredoxin"/>
</dbReference>
<protein>
    <submittedName>
        <fullName evidence="2">Glutaredoxin</fullName>
    </submittedName>
</protein>
<dbReference type="HOGENOM" id="CLU_026126_9_3_0"/>
<dbReference type="Gene3D" id="3.40.30.10">
    <property type="entry name" value="Glutaredoxin"/>
    <property type="match status" value="1"/>
</dbReference>
<dbReference type="GO" id="GO:0009055">
    <property type="term" value="F:electron transfer activity"/>
    <property type="evidence" value="ECO:0007669"/>
    <property type="project" value="TreeGrafter"/>
</dbReference>
<dbReference type="AlphaFoldDB" id="F2NR72"/>
<dbReference type="PANTHER" id="PTHR34386">
    <property type="entry name" value="GLUTAREDOXIN"/>
    <property type="match status" value="1"/>
</dbReference>
<name>F2NR72_MARHT</name>
<dbReference type="OrthoDB" id="9795531at2"/>
<dbReference type="SUPFAM" id="SSF52833">
    <property type="entry name" value="Thioredoxin-like"/>
    <property type="match status" value="1"/>
</dbReference>
<dbReference type="PANTHER" id="PTHR34386:SF1">
    <property type="entry name" value="GLUTAREDOXIN-LIKE PROTEIN NRDH"/>
    <property type="match status" value="1"/>
</dbReference>
<gene>
    <name evidence="2" type="ordered locus">Marky_2200</name>
</gene>
<dbReference type="Pfam" id="PF00462">
    <property type="entry name" value="Glutaredoxin"/>
    <property type="match status" value="1"/>
</dbReference>
<dbReference type="RefSeq" id="WP_013704966.1">
    <property type="nucleotide sequence ID" value="NC_015387.1"/>
</dbReference>
<feature type="domain" description="Glutaredoxin" evidence="1">
    <location>
        <begin position="10"/>
        <end position="67"/>
    </location>
</feature>
<proteinExistence type="predicted"/>
<reference evidence="2 3" key="1">
    <citation type="journal article" date="2012" name="Stand. Genomic Sci.">
        <title>Complete genome sequence of the aerobic, heterotroph Marinithermus hydrothermalis type strain (T1(T)) from a deep-sea hydrothermal vent chimney.</title>
        <authorList>
            <person name="Copeland A."/>
            <person name="Gu W."/>
            <person name="Yasawong M."/>
            <person name="Lapidus A."/>
            <person name="Lucas S."/>
            <person name="Deshpande S."/>
            <person name="Pagani I."/>
            <person name="Tapia R."/>
            <person name="Cheng J.F."/>
            <person name="Goodwin L.A."/>
            <person name="Pitluck S."/>
            <person name="Liolios K."/>
            <person name="Ivanova N."/>
            <person name="Mavromatis K."/>
            <person name="Mikhailova N."/>
            <person name="Pati A."/>
            <person name="Chen A."/>
            <person name="Palaniappan K."/>
            <person name="Land M."/>
            <person name="Pan C."/>
            <person name="Brambilla E.M."/>
            <person name="Rohde M."/>
            <person name="Tindall B.J."/>
            <person name="Sikorski J."/>
            <person name="Goker M."/>
            <person name="Detter J.C."/>
            <person name="Bristow J."/>
            <person name="Eisen J.A."/>
            <person name="Markowitz V."/>
            <person name="Hugenholtz P."/>
            <person name="Kyrpides N.C."/>
            <person name="Klenk H.P."/>
            <person name="Woyke T."/>
        </authorList>
    </citation>
    <scope>NUCLEOTIDE SEQUENCE [LARGE SCALE GENOMIC DNA]</scope>
    <source>
        <strain evidence="3">DSM 14884 / JCM 11576 / T1</strain>
    </source>
</reference>
<evidence type="ECO:0000313" key="2">
    <source>
        <dbReference type="EMBL" id="AEB12921.1"/>
    </source>
</evidence>
<dbReference type="eggNOG" id="COG0695">
    <property type="taxonomic scope" value="Bacteria"/>
</dbReference>
<evidence type="ECO:0000313" key="3">
    <source>
        <dbReference type="Proteomes" id="UP000007030"/>
    </source>
</evidence>
<dbReference type="CDD" id="cd02976">
    <property type="entry name" value="NrdH"/>
    <property type="match status" value="1"/>
</dbReference>
<dbReference type="Proteomes" id="UP000007030">
    <property type="component" value="Chromosome"/>
</dbReference>
<sequence length="86" mass="9802">MLFGKRKPQVIVYTTPTCPDCRALKAWLESRGVPYEERDLSDPRTAEMVKKKYGVRVAPVTVIGREVFYGTFAEQRPKLEAALGER</sequence>
<dbReference type="InterPro" id="IPR036249">
    <property type="entry name" value="Thioredoxin-like_sf"/>
</dbReference>
<accession>F2NR72</accession>
<dbReference type="STRING" id="869210.Marky_2200"/>
<dbReference type="EMBL" id="CP002630">
    <property type="protein sequence ID" value="AEB12921.1"/>
    <property type="molecule type" value="Genomic_DNA"/>
</dbReference>
<dbReference type="KEGG" id="mhd:Marky_2200"/>
<keyword evidence="3" id="KW-1185">Reference proteome</keyword>
<organism evidence="2 3">
    <name type="scientific">Marinithermus hydrothermalis (strain DSM 14884 / JCM 11576 / T1)</name>
    <dbReference type="NCBI Taxonomy" id="869210"/>
    <lineage>
        <taxon>Bacteria</taxon>
        <taxon>Thermotogati</taxon>
        <taxon>Deinococcota</taxon>
        <taxon>Deinococci</taxon>
        <taxon>Thermales</taxon>
        <taxon>Thermaceae</taxon>
        <taxon>Marinithermus</taxon>
    </lineage>
</organism>